<evidence type="ECO:0000313" key="9">
    <source>
        <dbReference type="Proteomes" id="UP000004662"/>
    </source>
</evidence>
<dbReference type="InterPro" id="IPR017896">
    <property type="entry name" value="4Fe4S_Fe-S-bd"/>
</dbReference>
<sequence>MPEGIYCNKKPITTEEDLKALLSDTRGTKYYQEMMELEVDREKLWATIQKTCKSRTQTWLDVCARCGLCADSCFLYLVNDRDPKQVPSYKIQSTLGEMVRRKGDVDNAFMRHAMEVAWSQCTCCNRCAMYCPHGIDMGVMMGYTRGLLYSQGFVPWELKIGAGMHRVYRAQMDVTTEDWTETCVWMEEEQQDDWPGLEIPIDKENADIMYTCNAREPKHYPEDLAEAAILFHIAGENWTVPSEGWEQTSLSMFAGDWEACKLQVENVYAAIERLKPKRVIGTECGHAHRATVIEGPYWAGRADGQPPAPYIHYVQWVAEALRTGKLKIDPTKRIKQKVTYQDSCNYIRNWGLADTAREILSYLVEPGYLVEMTPNREHNYCCGGGGGFNGIGKFRPQRNKALLTKRDQILATGASLVIAPCHNCWDAIRDLEEEYHIHIDWSFLKPLLIKMVIVPEHLKPKEEDDEE</sequence>
<dbReference type="Pfam" id="PF02754">
    <property type="entry name" value="CCG"/>
    <property type="match status" value="1"/>
</dbReference>
<dbReference type="InterPro" id="IPR004017">
    <property type="entry name" value="Cys_rich_dom"/>
</dbReference>
<keyword evidence="2" id="KW-0004">4Fe-4S</keyword>
<dbReference type="GO" id="GO:0051539">
    <property type="term" value="F:4 iron, 4 sulfur cluster binding"/>
    <property type="evidence" value="ECO:0007669"/>
    <property type="project" value="UniProtKB-KW"/>
</dbReference>
<feature type="domain" description="4Fe-4S ferredoxin-type" evidence="7">
    <location>
        <begin position="112"/>
        <end position="140"/>
    </location>
</feature>
<proteinExistence type="predicted"/>
<keyword evidence="6" id="KW-0411">Iron-sulfur</keyword>
<dbReference type="PROSITE" id="PS51379">
    <property type="entry name" value="4FE4S_FER_2"/>
    <property type="match status" value="1"/>
</dbReference>
<dbReference type="PANTHER" id="PTHR43551">
    <property type="entry name" value="FUMARATE REDUCTASE IRON-SULFUR SUBUNIT"/>
    <property type="match status" value="1"/>
</dbReference>
<dbReference type="PROSITE" id="PS00198">
    <property type="entry name" value="4FE4S_FER_1"/>
    <property type="match status" value="1"/>
</dbReference>
<name>G7QD82_9BACT</name>
<dbReference type="Proteomes" id="UP000004662">
    <property type="component" value="Chromosome"/>
</dbReference>
<keyword evidence="4" id="KW-0249">Electron transport</keyword>
<gene>
    <name evidence="8" type="ORF">DFW101_0371</name>
</gene>
<dbReference type="Pfam" id="PF13183">
    <property type="entry name" value="Fer4_8"/>
    <property type="match status" value="1"/>
</dbReference>
<accession>G7QD82</accession>
<dbReference type="GO" id="GO:0046872">
    <property type="term" value="F:metal ion binding"/>
    <property type="evidence" value="ECO:0007669"/>
    <property type="project" value="UniProtKB-KW"/>
</dbReference>
<dbReference type="PANTHER" id="PTHR43551:SF1">
    <property type="entry name" value="HETERODISULFIDE REDUCTASE"/>
    <property type="match status" value="1"/>
</dbReference>
<dbReference type="GO" id="GO:0016491">
    <property type="term" value="F:oxidoreductase activity"/>
    <property type="evidence" value="ECO:0007669"/>
    <property type="project" value="UniProtKB-ARBA"/>
</dbReference>
<evidence type="ECO:0000259" key="7">
    <source>
        <dbReference type="PROSITE" id="PS51379"/>
    </source>
</evidence>
<keyword evidence="1" id="KW-0813">Transport</keyword>
<dbReference type="RefSeq" id="WP_009179834.1">
    <property type="nucleotide sequence ID" value="NZ_CM001368.1"/>
</dbReference>
<reference evidence="9" key="1">
    <citation type="journal article" date="2015" name="Genome Announc.">
        <title>High-Quality Draft Genome Sequence of Desulfovibrio carbinoliphilus FW-101-2B, an Organic Acid-Oxidizing Sulfate-Reducing Bacterium Isolated from Uranium(VI)-Contaminated Groundwater.</title>
        <authorList>
            <person name="Ramsay B.D."/>
            <person name="Hwang C."/>
            <person name="Woo H.L."/>
            <person name="Carroll S.L."/>
            <person name="Lucas S."/>
            <person name="Han J."/>
            <person name="Lapidus A.L."/>
            <person name="Cheng J.F."/>
            <person name="Goodwin L.A."/>
            <person name="Pitluck S."/>
            <person name="Peters L."/>
            <person name="Chertkov O."/>
            <person name="Held B."/>
            <person name="Detter J.C."/>
            <person name="Han C.S."/>
            <person name="Tapia R."/>
            <person name="Land M.L."/>
            <person name="Hauser L.J."/>
            <person name="Kyrpides N.C."/>
            <person name="Ivanova N.N."/>
            <person name="Mikhailova N."/>
            <person name="Pagani I."/>
            <person name="Woyke T."/>
            <person name="Arkin A.P."/>
            <person name="Dehal P."/>
            <person name="Chivian D."/>
            <person name="Criddle C.S."/>
            <person name="Wu W."/>
            <person name="Chakraborty R."/>
            <person name="Hazen T.C."/>
            <person name="Fields M.W."/>
        </authorList>
    </citation>
    <scope>NUCLEOTIDE SEQUENCE [LARGE SCALE GENOMIC DNA]</scope>
    <source>
        <strain evidence="9">FW-101-2B</strain>
    </source>
</reference>
<dbReference type="EMBL" id="CM001368">
    <property type="protein sequence ID" value="EHJ46388.1"/>
    <property type="molecule type" value="Genomic_DNA"/>
</dbReference>
<dbReference type="OrthoDB" id="9786127at2"/>
<evidence type="ECO:0000256" key="4">
    <source>
        <dbReference type="ARBA" id="ARBA00022982"/>
    </source>
</evidence>
<keyword evidence="5" id="KW-0408">Iron</keyword>
<evidence type="ECO:0000256" key="3">
    <source>
        <dbReference type="ARBA" id="ARBA00022723"/>
    </source>
</evidence>
<evidence type="ECO:0000256" key="2">
    <source>
        <dbReference type="ARBA" id="ARBA00022485"/>
    </source>
</evidence>
<evidence type="ECO:0000256" key="6">
    <source>
        <dbReference type="ARBA" id="ARBA00023014"/>
    </source>
</evidence>
<dbReference type="NCBIfam" id="NF045711">
    <property type="entry name" value="sulf_resp_HmcF"/>
    <property type="match status" value="1"/>
</dbReference>
<dbReference type="InterPro" id="IPR009051">
    <property type="entry name" value="Helical_ferredxn"/>
</dbReference>
<dbReference type="eggNOG" id="COG0247">
    <property type="taxonomic scope" value="Bacteria"/>
</dbReference>
<keyword evidence="3" id="KW-0479">Metal-binding</keyword>
<dbReference type="Gene3D" id="1.10.1060.10">
    <property type="entry name" value="Alpha-helical ferredoxin"/>
    <property type="match status" value="1"/>
</dbReference>
<evidence type="ECO:0000256" key="5">
    <source>
        <dbReference type="ARBA" id="ARBA00023004"/>
    </source>
</evidence>
<dbReference type="STRING" id="694327.DFW101_0371"/>
<dbReference type="SUPFAM" id="SSF46548">
    <property type="entry name" value="alpha-helical ferredoxin"/>
    <property type="match status" value="1"/>
</dbReference>
<protein>
    <recommendedName>
        <fullName evidence="7">4Fe-4S ferredoxin-type domain-containing protein</fullName>
    </recommendedName>
</protein>
<evidence type="ECO:0000256" key="1">
    <source>
        <dbReference type="ARBA" id="ARBA00022448"/>
    </source>
</evidence>
<dbReference type="InterPro" id="IPR054810">
    <property type="entry name" value="HmcF"/>
</dbReference>
<dbReference type="AlphaFoldDB" id="G7QD82"/>
<organism evidence="8 9">
    <name type="scientific">Solidesulfovibrio carbinoliphilus subsp. oakridgensis</name>
    <dbReference type="NCBI Taxonomy" id="694327"/>
    <lineage>
        <taxon>Bacteria</taxon>
        <taxon>Pseudomonadati</taxon>
        <taxon>Thermodesulfobacteriota</taxon>
        <taxon>Desulfovibrionia</taxon>
        <taxon>Desulfovibrionales</taxon>
        <taxon>Desulfovibrionaceae</taxon>
        <taxon>Solidesulfovibrio</taxon>
    </lineage>
</organism>
<keyword evidence="9" id="KW-1185">Reference proteome</keyword>
<dbReference type="InterPro" id="IPR017900">
    <property type="entry name" value="4Fe4S_Fe_S_CS"/>
</dbReference>
<evidence type="ECO:0000313" key="8">
    <source>
        <dbReference type="EMBL" id="EHJ46388.1"/>
    </source>
</evidence>
<dbReference type="HOGENOM" id="CLU_023081_6_0_7"/>